<evidence type="ECO:0000313" key="2">
    <source>
        <dbReference type="Proteomes" id="UP000519859"/>
    </source>
</evidence>
<proteinExistence type="predicted"/>
<reference evidence="1 2" key="1">
    <citation type="submission" date="2019-06" db="EMBL/GenBank/DDBJ databases">
        <authorList>
            <consortium name="NARMS: The National Antimicrobial Resistance Monitoring System"/>
        </authorList>
    </citation>
    <scope>NUCLEOTIDE SEQUENCE [LARGE SCALE GENOMIC DNA]</scope>
    <source>
        <strain evidence="1 2">FSIS11921886</strain>
    </source>
</reference>
<dbReference type="RefSeq" id="WP_021534347.1">
    <property type="nucleotide sequence ID" value="NZ_BFGI01000057.1"/>
</dbReference>
<gene>
    <name evidence="1" type="ORF">FIJ20_17375</name>
</gene>
<dbReference type="Proteomes" id="UP000519859">
    <property type="component" value="Unassembled WGS sequence"/>
</dbReference>
<dbReference type="EMBL" id="AASDFP010000038">
    <property type="protein sequence ID" value="EFB2193966.1"/>
    <property type="molecule type" value="Genomic_DNA"/>
</dbReference>
<name>A0A8H2AVP6_ECOLX</name>
<organism evidence="1 2">
    <name type="scientific">Escherichia coli</name>
    <dbReference type="NCBI Taxonomy" id="562"/>
    <lineage>
        <taxon>Bacteria</taxon>
        <taxon>Pseudomonadati</taxon>
        <taxon>Pseudomonadota</taxon>
        <taxon>Gammaproteobacteria</taxon>
        <taxon>Enterobacterales</taxon>
        <taxon>Enterobacteriaceae</taxon>
        <taxon>Escherichia</taxon>
    </lineage>
</organism>
<dbReference type="AlphaFoldDB" id="A0A8H2AVP6"/>
<evidence type="ECO:0000313" key="1">
    <source>
        <dbReference type="EMBL" id="EFB2193966.1"/>
    </source>
</evidence>
<sequence>MKKLVNLIMKAFITEEGEDIKMKWKTTIVTSMIFGVIAYNYIAVPVLAANGVILAPIPLEHIVEIITTLI</sequence>
<accession>A0A8H2AVP6</accession>
<protein>
    <submittedName>
        <fullName evidence="1">Uncharacterized protein</fullName>
    </submittedName>
</protein>
<comment type="caution">
    <text evidence="1">The sequence shown here is derived from an EMBL/GenBank/DDBJ whole genome shotgun (WGS) entry which is preliminary data.</text>
</comment>